<dbReference type="RefSeq" id="WP_085010209.1">
    <property type="nucleotide sequence ID" value="NZ_NAAD01000008.1"/>
</dbReference>
<evidence type="ECO:0000313" key="2">
    <source>
        <dbReference type="Proteomes" id="UP000193136"/>
    </source>
</evidence>
<dbReference type="InterPro" id="IPR012675">
    <property type="entry name" value="Beta-grasp_dom_sf"/>
</dbReference>
<evidence type="ECO:0000313" key="1">
    <source>
        <dbReference type="EMBL" id="ORJ60454.1"/>
    </source>
</evidence>
<organism evidence="1 2">
    <name type="scientific">Geothermobacter hydrogeniphilus</name>
    <dbReference type="NCBI Taxonomy" id="1969733"/>
    <lineage>
        <taxon>Bacteria</taxon>
        <taxon>Pseudomonadati</taxon>
        <taxon>Thermodesulfobacteriota</taxon>
        <taxon>Desulfuromonadia</taxon>
        <taxon>Desulfuromonadales</taxon>
        <taxon>Geothermobacteraceae</taxon>
        <taxon>Geothermobacter</taxon>
    </lineage>
</organism>
<dbReference type="AlphaFoldDB" id="A0A1X0Y5X8"/>
<name>A0A1X0Y5X8_9BACT</name>
<proteinExistence type="predicted"/>
<dbReference type="EMBL" id="NAAD01000008">
    <property type="protein sequence ID" value="ORJ60454.1"/>
    <property type="molecule type" value="Genomic_DNA"/>
</dbReference>
<dbReference type="Proteomes" id="UP000193136">
    <property type="component" value="Unassembled WGS sequence"/>
</dbReference>
<protein>
    <submittedName>
        <fullName evidence="1">Molybdopterin synthase sulfur carrier subunit</fullName>
    </submittedName>
</protein>
<dbReference type="InterPro" id="IPR003749">
    <property type="entry name" value="ThiS/MoaD-like"/>
</dbReference>
<reference evidence="1 2" key="1">
    <citation type="submission" date="2017-03" db="EMBL/GenBank/DDBJ databases">
        <title>Genome sequence of Geothermobacter sp. EPR-M, Deep-Sea Iron Reducer.</title>
        <authorList>
            <person name="Tully B."/>
            <person name="Savalia P."/>
            <person name="Abuyen K."/>
            <person name="Baughan C."/>
            <person name="Romero E."/>
            <person name="Ronkowski C."/>
            <person name="Torres B."/>
            <person name="Tremblay J."/>
            <person name="Trujillo A."/>
            <person name="Tyler M."/>
            <person name="Perez-Rodriguez I."/>
            <person name="Amend J."/>
        </authorList>
    </citation>
    <scope>NUCLEOTIDE SEQUENCE [LARGE SCALE GENOMIC DNA]</scope>
    <source>
        <strain evidence="1 2">EPR-M</strain>
    </source>
</reference>
<comment type="caution">
    <text evidence="1">The sequence shown here is derived from an EMBL/GenBank/DDBJ whole genome shotgun (WGS) entry which is preliminary data.</text>
</comment>
<gene>
    <name evidence="1" type="ORF">B5V00_07765</name>
</gene>
<dbReference type="OrthoDB" id="9801945at2"/>
<dbReference type="STRING" id="1969733.B5V00_07765"/>
<keyword evidence="2" id="KW-1185">Reference proteome</keyword>
<dbReference type="Gene3D" id="3.10.20.30">
    <property type="match status" value="1"/>
</dbReference>
<dbReference type="InterPro" id="IPR016155">
    <property type="entry name" value="Mopterin_synth/thiamin_S_b"/>
</dbReference>
<dbReference type="CDD" id="cd17040">
    <property type="entry name" value="Ubl_MoaD_like"/>
    <property type="match status" value="1"/>
</dbReference>
<sequence>MKITVKLFATFRAGRFDIETRDYPAGTKVGQVVEQLDLPMEKLGILMINSRHVDLDRCLEDGDTLAIFPLVGGG</sequence>
<dbReference type="SUPFAM" id="SSF54285">
    <property type="entry name" value="MoaD/ThiS"/>
    <property type="match status" value="1"/>
</dbReference>
<accession>A0A1X0Y5X8</accession>
<dbReference type="Pfam" id="PF02597">
    <property type="entry name" value="ThiS"/>
    <property type="match status" value="1"/>
</dbReference>